<accession>A0A934IIH6</accession>
<name>A0A934IIH6_9RHOB</name>
<dbReference type="InterPro" id="IPR000415">
    <property type="entry name" value="Nitroreductase-like"/>
</dbReference>
<dbReference type="SUPFAM" id="SSF55469">
    <property type="entry name" value="FMN-dependent nitroreductase-like"/>
    <property type="match status" value="2"/>
</dbReference>
<keyword evidence="2" id="KW-1185">Reference proteome</keyword>
<protein>
    <submittedName>
        <fullName evidence="1">Tat pathway signal protein</fullName>
    </submittedName>
</protein>
<dbReference type="GO" id="GO:0016491">
    <property type="term" value="F:oxidoreductase activity"/>
    <property type="evidence" value="ECO:0007669"/>
    <property type="project" value="InterPro"/>
</dbReference>
<dbReference type="NCBIfam" id="NF047509">
    <property type="entry name" value="Rv3131_FMN_oxido"/>
    <property type="match status" value="1"/>
</dbReference>
<gene>
    <name evidence="1" type="ORF">ILP92_07265</name>
</gene>
<dbReference type="PROSITE" id="PS51318">
    <property type="entry name" value="TAT"/>
    <property type="match status" value="1"/>
</dbReference>
<evidence type="ECO:0000313" key="1">
    <source>
        <dbReference type="EMBL" id="MBJ3762539.1"/>
    </source>
</evidence>
<dbReference type="InterPro" id="IPR006311">
    <property type="entry name" value="TAT_signal"/>
</dbReference>
<organism evidence="1 2">
    <name type="scientific">Palleronia pontilimi</name>
    <dbReference type="NCBI Taxonomy" id="1964209"/>
    <lineage>
        <taxon>Bacteria</taxon>
        <taxon>Pseudomonadati</taxon>
        <taxon>Pseudomonadota</taxon>
        <taxon>Alphaproteobacteria</taxon>
        <taxon>Rhodobacterales</taxon>
        <taxon>Roseobacteraceae</taxon>
        <taxon>Palleronia</taxon>
    </lineage>
</organism>
<proteinExistence type="predicted"/>
<dbReference type="Proteomes" id="UP000642488">
    <property type="component" value="Unassembled WGS sequence"/>
</dbReference>
<reference evidence="1" key="1">
    <citation type="submission" date="2020-12" db="EMBL/GenBank/DDBJ databases">
        <title>Bacterial taxonomy.</title>
        <authorList>
            <person name="Pan X."/>
        </authorList>
    </citation>
    <scope>NUCLEOTIDE SEQUENCE</scope>
    <source>
        <strain evidence="1">KCTC 52957</strain>
    </source>
</reference>
<dbReference type="AlphaFoldDB" id="A0A934IIH6"/>
<dbReference type="EMBL" id="JAEKPD010000007">
    <property type="protein sequence ID" value="MBJ3762539.1"/>
    <property type="molecule type" value="Genomic_DNA"/>
</dbReference>
<comment type="caution">
    <text evidence="1">The sequence shown here is derived from an EMBL/GenBank/DDBJ whole genome shotgun (WGS) entry which is preliminary data.</text>
</comment>
<dbReference type="Gene3D" id="3.40.109.10">
    <property type="entry name" value="NADH Oxidase"/>
    <property type="match status" value="1"/>
</dbReference>
<sequence>MVPMSRRTLIGAGLSLAAIGGIGYGIWPRMDAYRDEVERQRRLLSADPELGDLVRMATLAANGHNTQPWRFRLEDQRIGILPDLGRRTAVVDPDDHHLYVSLGCAAENLVIAAAAAGRGADVAIADGPETRIDIALSATKPAPGPLYGAIPLRQSTRCVYDGQPIPAAEIRLLEAAARQDGVSVLFFTDAAQRDEVLDFVVAGNSAQMDDPAFVQELLDWIRFSPRQAVAKGDGLFSACSGNPVTPDWLGPHLFRAFFRKDAENRKYADQIRSSAGIAVFVGDRDDPAHWIKVGRSFERFSLQATALGIRNAHVNQPTEHLALRPDFAAWIGMPGARPDLVIRFGRANAMPMSLRRPVGEVLA</sequence>
<evidence type="ECO:0000313" key="2">
    <source>
        <dbReference type="Proteomes" id="UP000642488"/>
    </source>
</evidence>